<sequence length="94" mass="9758">MPGMPGMPLMSMPLMEGIGLVGEELIDGIGLGEDDGLTEGELGDIEPPLIPGMGEPEEPQAASVRASAAVTTATAAVRRRTGRREADMNDLPSR</sequence>
<protein>
    <submittedName>
        <fullName evidence="2">Uncharacterized protein</fullName>
    </submittedName>
</protein>
<dbReference type="EMBL" id="BAAALF010000006">
    <property type="protein sequence ID" value="GAA1219427.1"/>
    <property type="molecule type" value="Genomic_DNA"/>
</dbReference>
<feature type="compositionally biased region" description="Basic and acidic residues" evidence="1">
    <location>
        <begin position="83"/>
        <end position="94"/>
    </location>
</feature>
<accession>A0ABN1VQ55</accession>
<keyword evidence="3" id="KW-1185">Reference proteome</keyword>
<name>A0ABN1VQ55_9ACTN</name>
<comment type="caution">
    <text evidence="2">The sequence shown here is derived from an EMBL/GenBank/DDBJ whole genome shotgun (WGS) entry which is preliminary data.</text>
</comment>
<feature type="compositionally biased region" description="Low complexity" evidence="1">
    <location>
        <begin position="61"/>
        <end position="76"/>
    </location>
</feature>
<evidence type="ECO:0000256" key="1">
    <source>
        <dbReference type="SAM" id="MobiDB-lite"/>
    </source>
</evidence>
<organism evidence="2 3">
    <name type="scientific">Kitasatospora nipponensis</name>
    <dbReference type="NCBI Taxonomy" id="258049"/>
    <lineage>
        <taxon>Bacteria</taxon>
        <taxon>Bacillati</taxon>
        <taxon>Actinomycetota</taxon>
        <taxon>Actinomycetes</taxon>
        <taxon>Kitasatosporales</taxon>
        <taxon>Streptomycetaceae</taxon>
        <taxon>Kitasatospora</taxon>
    </lineage>
</organism>
<dbReference type="Proteomes" id="UP001500037">
    <property type="component" value="Unassembled WGS sequence"/>
</dbReference>
<evidence type="ECO:0000313" key="2">
    <source>
        <dbReference type="EMBL" id="GAA1219427.1"/>
    </source>
</evidence>
<dbReference type="RefSeq" id="WP_344438921.1">
    <property type="nucleotide sequence ID" value="NZ_BAAALF010000006.1"/>
</dbReference>
<evidence type="ECO:0000313" key="3">
    <source>
        <dbReference type="Proteomes" id="UP001500037"/>
    </source>
</evidence>
<feature type="compositionally biased region" description="Acidic residues" evidence="1">
    <location>
        <begin position="32"/>
        <end position="44"/>
    </location>
</feature>
<feature type="region of interest" description="Disordered" evidence="1">
    <location>
        <begin position="30"/>
        <end position="94"/>
    </location>
</feature>
<reference evidence="2 3" key="1">
    <citation type="journal article" date="2019" name="Int. J. Syst. Evol. Microbiol.">
        <title>The Global Catalogue of Microorganisms (GCM) 10K type strain sequencing project: providing services to taxonomists for standard genome sequencing and annotation.</title>
        <authorList>
            <consortium name="The Broad Institute Genomics Platform"/>
            <consortium name="The Broad Institute Genome Sequencing Center for Infectious Disease"/>
            <person name="Wu L."/>
            <person name="Ma J."/>
        </authorList>
    </citation>
    <scope>NUCLEOTIDE SEQUENCE [LARGE SCALE GENOMIC DNA]</scope>
    <source>
        <strain evidence="2 3">JCM 13004</strain>
    </source>
</reference>
<gene>
    <name evidence="2" type="ORF">GCM10009665_06890</name>
</gene>
<proteinExistence type="predicted"/>